<organism evidence="1 2">
    <name type="scientific">Actinacidiphila cocklensis</name>
    <dbReference type="NCBI Taxonomy" id="887465"/>
    <lineage>
        <taxon>Bacteria</taxon>
        <taxon>Bacillati</taxon>
        <taxon>Actinomycetota</taxon>
        <taxon>Actinomycetes</taxon>
        <taxon>Kitasatosporales</taxon>
        <taxon>Streptomycetaceae</taxon>
        <taxon>Actinacidiphila</taxon>
    </lineage>
</organism>
<sequence length="57" mass="6034">MPAVGISLSHPPLGIAMGVTAQQPLQCGVQVEGQLCVVRVPRFGKRAYHYQATGGEE</sequence>
<dbReference type="Proteomes" id="UP001152519">
    <property type="component" value="Unassembled WGS sequence"/>
</dbReference>
<accession>A0A9W4DNT4</accession>
<evidence type="ECO:0000313" key="2">
    <source>
        <dbReference type="Proteomes" id="UP001152519"/>
    </source>
</evidence>
<gene>
    <name evidence="1" type="ORF">SCOCK_200133</name>
</gene>
<evidence type="ECO:0000313" key="1">
    <source>
        <dbReference type="EMBL" id="CAG6393521.1"/>
    </source>
</evidence>
<comment type="caution">
    <text evidence="1">The sequence shown here is derived from an EMBL/GenBank/DDBJ whole genome shotgun (WGS) entry which is preliminary data.</text>
</comment>
<reference evidence="1" key="1">
    <citation type="submission" date="2021-05" db="EMBL/GenBank/DDBJ databases">
        <authorList>
            <person name="Arsene-Ploetze F."/>
        </authorList>
    </citation>
    <scope>NUCLEOTIDE SEQUENCE</scope>
    <source>
        <strain evidence="1">DSM 42138</strain>
    </source>
</reference>
<dbReference type="EMBL" id="CAJSLV010000049">
    <property type="protein sequence ID" value="CAG6393521.1"/>
    <property type="molecule type" value="Genomic_DNA"/>
</dbReference>
<proteinExistence type="predicted"/>
<name>A0A9W4DNT4_9ACTN</name>
<dbReference type="AlphaFoldDB" id="A0A9W4DNT4"/>
<protein>
    <submittedName>
        <fullName evidence="1">Uncharacterized protein</fullName>
    </submittedName>
</protein>
<keyword evidence="2" id="KW-1185">Reference proteome</keyword>